<feature type="domain" description="Xylose isomerase-like TIM barrel" evidence="4">
    <location>
        <begin position="21"/>
        <end position="256"/>
    </location>
</feature>
<dbReference type="GO" id="GO:0046487">
    <property type="term" value="P:glyoxylate metabolic process"/>
    <property type="evidence" value="ECO:0007669"/>
    <property type="project" value="TreeGrafter"/>
</dbReference>
<dbReference type="GeneID" id="69687480"/>
<evidence type="ECO:0000313" key="5">
    <source>
        <dbReference type="EMBL" id="GJH42334.1"/>
    </source>
</evidence>
<dbReference type="PANTHER" id="PTHR43489:SF6">
    <property type="entry name" value="HYDROXYPYRUVATE ISOMERASE-RELATED"/>
    <property type="match status" value="1"/>
</dbReference>
<evidence type="ECO:0000313" key="7">
    <source>
        <dbReference type="Proteomes" id="UP000254704"/>
    </source>
</evidence>
<evidence type="ECO:0000259" key="4">
    <source>
        <dbReference type="Pfam" id="PF01261"/>
    </source>
</evidence>
<dbReference type="Gene3D" id="3.20.20.150">
    <property type="entry name" value="Divalent-metal-dependent TIM barrel enzymes"/>
    <property type="match status" value="1"/>
</dbReference>
<dbReference type="EMBL" id="BPUX01000002">
    <property type="protein sequence ID" value="GJH42334.1"/>
    <property type="molecule type" value="Genomic_DNA"/>
</dbReference>
<dbReference type="EMBL" id="UGTV01000015">
    <property type="protein sequence ID" value="SUC10635.1"/>
    <property type="molecule type" value="Genomic_DNA"/>
</dbReference>
<dbReference type="SUPFAM" id="SSF51658">
    <property type="entry name" value="Xylose isomerase-like"/>
    <property type="match status" value="1"/>
</dbReference>
<protein>
    <submittedName>
        <fullName evidence="5">Hydroxypyruvate isomerase</fullName>
    </submittedName>
    <submittedName>
        <fullName evidence="6">Xylose isomerase, TIM barrel domain protein</fullName>
    </submittedName>
</protein>
<evidence type="ECO:0000313" key="8">
    <source>
        <dbReference type="Proteomes" id="UP001052140"/>
    </source>
</evidence>
<dbReference type="OrthoDB" id="9786584at2"/>
<evidence type="ECO:0000256" key="2">
    <source>
        <dbReference type="PIRNR" id="PIRNR006241"/>
    </source>
</evidence>
<dbReference type="GO" id="GO:0008903">
    <property type="term" value="F:hydroxypyruvate isomerase activity"/>
    <property type="evidence" value="ECO:0007669"/>
    <property type="project" value="TreeGrafter"/>
</dbReference>
<dbReference type="AlphaFoldDB" id="A0A379EW83"/>
<name>A0A379EW83_9PAST</name>
<dbReference type="Proteomes" id="UP000254704">
    <property type="component" value="Unassembled WGS sequence"/>
</dbReference>
<keyword evidence="8" id="KW-1185">Reference proteome</keyword>
<comment type="similarity">
    <text evidence="2">Belongs to the hyi family.</text>
</comment>
<feature type="active site" description="Proton donor/acceptor" evidence="3">
    <location>
        <position position="240"/>
    </location>
</feature>
<accession>A0A379EW83</accession>
<organism evidence="6 7">
    <name type="scientific">Pasteurella canis</name>
    <dbReference type="NCBI Taxonomy" id="753"/>
    <lineage>
        <taxon>Bacteria</taxon>
        <taxon>Pseudomonadati</taxon>
        <taxon>Pseudomonadota</taxon>
        <taxon>Gammaproteobacteria</taxon>
        <taxon>Pasteurellales</taxon>
        <taxon>Pasteurellaceae</taxon>
        <taxon>Pasteurella</taxon>
    </lineage>
</organism>
<dbReference type="Pfam" id="PF01261">
    <property type="entry name" value="AP_endonuc_2"/>
    <property type="match status" value="1"/>
</dbReference>
<dbReference type="InterPro" id="IPR050417">
    <property type="entry name" value="Sugar_Epim/Isomerase"/>
</dbReference>
<dbReference type="FunFam" id="3.20.20.150:FF:000007">
    <property type="entry name" value="Hydroxypyruvate isomerase"/>
    <property type="match status" value="1"/>
</dbReference>
<evidence type="ECO:0000256" key="3">
    <source>
        <dbReference type="PIRSR" id="PIRSR006241-50"/>
    </source>
</evidence>
<reference evidence="6 7" key="1">
    <citation type="submission" date="2018-06" db="EMBL/GenBank/DDBJ databases">
        <authorList>
            <consortium name="Pathogen Informatics"/>
            <person name="Doyle S."/>
        </authorList>
    </citation>
    <scope>NUCLEOTIDE SEQUENCE [LARGE SCALE GENOMIC DNA]</scope>
    <source>
        <strain evidence="6 7">NCTC11621</strain>
    </source>
</reference>
<keyword evidence="1 2" id="KW-0413">Isomerase</keyword>
<reference evidence="5" key="2">
    <citation type="submission" date="2024-05" db="EMBL/GenBank/DDBJ databases">
        <title>Determining zoonotic pasteurella genome.</title>
        <authorList>
            <person name="Maeda T."/>
            <person name="Takahashi T."/>
            <person name="Yoshida H."/>
        </authorList>
    </citation>
    <scope>NUCLEOTIDE SEQUENCE</scope>
    <source>
        <strain evidence="5">PA42</strain>
    </source>
</reference>
<feature type="active site" description="Proton donor/acceptor" evidence="3">
    <location>
        <position position="143"/>
    </location>
</feature>
<gene>
    <name evidence="6" type="primary">ygbM</name>
    <name evidence="6" type="ORF">NCTC11621_01703</name>
    <name evidence="5" type="ORF">PA42_05080</name>
</gene>
<dbReference type="PIRSF" id="PIRSF006241">
    <property type="entry name" value="HyI"/>
    <property type="match status" value="1"/>
</dbReference>
<dbReference type="Proteomes" id="UP001052140">
    <property type="component" value="Unassembled WGS sequence"/>
</dbReference>
<dbReference type="PANTHER" id="PTHR43489">
    <property type="entry name" value="ISOMERASE"/>
    <property type="match status" value="1"/>
</dbReference>
<evidence type="ECO:0000256" key="1">
    <source>
        <dbReference type="ARBA" id="ARBA00023235"/>
    </source>
</evidence>
<dbReference type="InterPro" id="IPR026040">
    <property type="entry name" value="HyI-like"/>
</dbReference>
<dbReference type="InterPro" id="IPR053398">
    <property type="entry name" value="HPT_OtnI_isomerases"/>
</dbReference>
<dbReference type="NCBIfam" id="NF043033">
    <property type="entry name" value="OxoTetrIsom"/>
    <property type="match status" value="1"/>
</dbReference>
<dbReference type="InterPro" id="IPR036237">
    <property type="entry name" value="Xyl_isomerase-like_sf"/>
</dbReference>
<sequence>MPKFAANLTMMFTEVPFLDRFEAAAKAGFKYVEYLWPYDYPADVLKAKLDQYGLQQVLFNTSAGNIDNGEWGVSAIPNREADSQHDIDLALEYALALNCPNVHIMAAVVPEGADKEQYKQTFVKNIRYAAEKFKPHGIKILLEALSPQVKPNYLLKSQFDTLEIVNLVDRDNVFIQLDYFHAQNVDGNLSRLTDQLKDKVAHIQIASVPDRHEPDEGEINYQYLFDKLDQIGYQGFVGCEYKPRIETVAGLDWFKPYQQE</sequence>
<evidence type="ECO:0000313" key="6">
    <source>
        <dbReference type="EMBL" id="SUC10635.1"/>
    </source>
</evidence>
<proteinExistence type="inferred from homology"/>
<dbReference type="InterPro" id="IPR013022">
    <property type="entry name" value="Xyl_isomerase-like_TIM-brl"/>
</dbReference>
<dbReference type="RefSeq" id="WP_049214927.1">
    <property type="nucleotide sequence ID" value="NZ_BPUX01000002.1"/>
</dbReference>